<sequence>MAQSKIIPFLTFPEKAEEAMKFYEASFPNAKITRLVRYDENVPNASPELIGKVLNGSLDLQGQEILFMDMDTANAPAFSWAMSIYVNCEDESEFDAVFGSLSTEGTVMMGPEPVMNLRKVAWVTDKYGVTWQLIWE</sequence>
<dbReference type="PIRSF" id="PIRSF021700">
    <property type="entry name" value="3_dmu_93_MTrfase"/>
    <property type="match status" value="1"/>
</dbReference>
<dbReference type="Pfam" id="PF06983">
    <property type="entry name" value="3-dmu-9_3-mt"/>
    <property type="match status" value="1"/>
</dbReference>
<keyword evidence="3" id="KW-1185">Reference proteome</keyword>
<reference evidence="2 3" key="1">
    <citation type="submission" date="2020-12" db="EMBL/GenBank/DDBJ databases">
        <title>Vagococcus allomyrinae sp. nov. and Enterococcus lavae sp. nov., isolated from the larvae of Allomyrina dichotoma.</title>
        <authorList>
            <person name="Lee S.D."/>
        </authorList>
    </citation>
    <scope>NUCLEOTIDE SEQUENCE [LARGE SCALE GENOMIC DNA]</scope>
    <source>
        <strain evidence="2 3">BWM-S5</strain>
    </source>
</reference>
<dbReference type="Gene3D" id="3.30.720.100">
    <property type="match status" value="1"/>
</dbReference>
<proteinExistence type="predicted"/>
<dbReference type="CDD" id="cd06588">
    <property type="entry name" value="PhnB_like"/>
    <property type="match status" value="1"/>
</dbReference>
<evidence type="ECO:0000259" key="1">
    <source>
        <dbReference type="Pfam" id="PF06983"/>
    </source>
</evidence>
<protein>
    <submittedName>
        <fullName evidence="2">VOC family protein</fullName>
    </submittedName>
</protein>
<dbReference type="EMBL" id="JAEDXU010000003">
    <property type="protein sequence ID" value="MBP1046001.1"/>
    <property type="molecule type" value="Genomic_DNA"/>
</dbReference>
<feature type="domain" description="PhnB-like" evidence="1">
    <location>
        <begin position="5"/>
        <end position="134"/>
    </location>
</feature>
<dbReference type="RefSeq" id="WP_209556828.1">
    <property type="nucleotide sequence ID" value="NZ_JAEDXU010000003.1"/>
</dbReference>
<accession>A0ABS4CIP8</accession>
<name>A0ABS4CIP8_9ENTE</name>
<dbReference type="PANTHER" id="PTHR33990:SF4">
    <property type="entry name" value="PHNB-LIKE DOMAIN-CONTAINING PROTEIN"/>
    <property type="match status" value="1"/>
</dbReference>
<comment type="caution">
    <text evidence="2">The sequence shown here is derived from an EMBL/GenBank/DDBJ whole genome shotgun (WGS) entry which is preliminary data.</text>
</comment>
<dbReference type="InterPro" id="IPR009725">
    <property type="entry name" value="3_dmu_93_MTrfase"/>
</dbReference>
<dbReference type="Gene3D" id="3.30.720.110">
    <property type="match status" value="1"/>
</dbReference>
<dbReference type="Proteomes" id="UP000673375">
    <property type="component" value="Unassembled WGS sequence"/>
</dbReference>
<organism evidence="2 3">
    <name type="scientific">Enterococcus larvae</name>
    <dbReference type="NCBI Taxonomy" id="2794352"/>
    <lineage>
        <taxon>Bacteria</taxon>
        <taxon>Bacillati</taxon>
        <taxon>Bacillota</taxon>
        <taxon>Bacilli</taxon>
        <taxon>Lactobacillales</taxon>
        <taxon>Enterococcaceae</taxon>
        <taxon>Enterococcus</taxon>
    </lineage>
</organism>
<dbReference type="InterPro" id="IPR029068">
    <property type="entry name" value="Glyas_Bleomycin-R_OHBP_Dase"/>
</dbReference>
<evidence type="ECO:0000313" key="2">
    <source>
        <dbReference type="EMBL" id="MBP1046001.1"/>
    </source>
</evidence>
<dbReference type="SUPFAM" id="SSF54593">
    <property type="entry name" value="Glyoxalase/Bleomycin resistance protein/Dihydroxybiphenyl dioxygenase"/>
    <property type="match status" value="1"/>
</dbReference>
<dbReference type="PANTHER" id="PTHR33990">
    <property type="entry name" value="PROTEIN YJDN-RELATED"/>
    <property type="match status" value="1"/>
</dbReference>
<evidence type="ECO:0000313" key="3">
    <source>
        <dbReference type="Proteomes" id="UP000673375"/>
    </source>
</evidence>
<gene>
    <name evidence="2" type="ORF">I6N96_06880</name>
</gene>
<dbReference type="InterPro" id="IPR028973">
    <property type="entry name" value="PhnB-like"/>
</dbReference>